<dbReference type="Proteomes" id="UP000675940">
    <property type="component" value="Unassembled WGS sequence"/>
</dbReference>
<evidence type="ECO:0000313" key="3">
    <source>
        <dbReference type="Proteomes" id="UP000675940"/>
    </source>
</evidence>
<dbReference type="AlphaFoldDB" id="A0A940S1P2"/>
<dbReference type="RefSeq" id="WP_209362622.1">
    <property type="nucleotide sequence ID" value="NZ_JAGISH010000011.1"/>
</dbReference>
<proteinExistence type="predicted"/>
<sequence>MTGGVIVAFLLSFVAGPGLCALLLRLPPDRGLMTALLVLTVVLAAGAVALQGRAPLAGVLAGWLGWVLACTIIAQALRRRAAPRPSPRAVTITAILATTMPWFGLATARFMH</sequence>
<feature type="transmembrane region" description="Helical" evidence="1">
    <location>
        <begin position="89"/>
        <end position="111"/>
    </location>
</feature>
<feature type="transmembrane region" description="Helical" evidence="1">
    <location>
        <begin position="6"/>
        <end position="24"/>
    </location>
</feature>
<keyword evidence="1" id="KW-0812">Transmembrane</keyword>
<accession>A0A940S1P2</accession>
<protein>
    <submittedName>
        <fullName evidence="2">Uncharacterized protein</fullName>
    </submittedName>
</protein>
<comment type="caution">
    <text evidence="2">The sequence shown here is derived from an EMBL/GenBank/DDBJ whole genome shotgun (WGS) entry which is preliminary data.</text>
</comment>
<gene>
    <name evidence="2" type="ORF">J5474_17995</name>
</gene>
<reference evidence="2" key="1">
    <citation type="submission" date="2021-03" db="EMBL/GenBank/DDBJ databases">
        <title>Sagittula salina sp. nov. strain M10.9X isolated from the marine waste.</title>
        <authorList>
            <person name="Satari L."/>
            <person name="Molina-Menor E."/>
            <person name="Vidal-Verdu A."/>
            <person name="Pascual J."/>
            <person name="Pereto J."/>
            <person name="Porcar M."/>
        </authorList>
    </citation>
    <scope>NUCLEOTIDE SEQUENCE</scope>
    <source>
        <strain evidence="2">M10.9X</strain>
    </source>
</reference>
<keyword evidence="1" id="KW-1133">Transmembrane helix</keyword>
<keyword evidence="3" id="KW-1185">Reference proteome</keyword>
<evidence type="ECO:0000313" key="2">
    <source>
        <dbReference type="EMBL" id="MBP0484368.1"/>
    </source>
</evidence>
<organism evidence="2 3">
    <name type="scientific">Sagittula salina</name>
    <dbReference type="NCBI Taxonomy" id="2820268"/>
    <lineage>
        <taxon>Bacteria</taxon>
        <taxon>Pseudomonadati</taxon>
        <taxon>Pseudomonadota</taxon>
        <taxon>Alphaproteobacteria</taxon>
        <taxon>Rhodobacterales</taxon>
        <taxon>Roseobacteraceae</taxon>
        <taxon>Sagittula</taxon>
    </lineage>
</organism>
<dbReference type="EMBL" id="JAGISH010000011">
    <property type="protein sequence ID" value="MBP0484368.1"/>
    <property type="molecule type" value="Genomic_DNA"/>
</dbReference>
<evidence type="ECO:0000256" key="1">
    <source>
        <dbReference type="SAM" id="Phobius"/>
    </source>
</evidence>
<feature type="transmembrane region" description="Helical" evidence="1">
    <location>
        <begin position="31"/>
        <end position="50"/>
    </location>
</feature>
<feature type="transmembrane region" description="Helical" evidence="1">
    <location>
        <begin position="56"/>
        <end position="77"/>
    </location>
</feature>
<keyword evidence="1" id="KW-0472">Membrane</keyword>
<name>A0A940S1P2_9RHOB</name>